<keyword evidence="5" id="KW-0963">Cytoplasm</keyword>
<dbReference type="FunFam" id="2.40.30.10:FF:000026">
    <property type="entry name" value="Eukaryotic translation initiation factor 5B"/>
    <property type="match status" value="1"/>
</dbReference>
<dbReference type="PANTHER" id="PTHR43381">
    <property type="entry name" value="TRANSLATION INITIATION FACTOR IF-2-RELATED"/>
    <property type="match status" value="1"/>
</dbReference>
<dbReference type="OMA" id="QLMWCAN"/>
<dbReference type="Gene3D" id="2.40.30.10">
    <property type="entry name" value="Translation factors"/>
    <property type="match status" value="2"/>
</dbReference>
<evidence type="ECO:0000256" key="11">
    <source>
        <dbReference type="ARBA" id="ARBA00023134"/>
    </source>
</evidence>
<dbReference type="Gene3D" id="3.40.50.10050">
    <property type="entry name" value="Translation initiation factor IF- 2, domain 3"/>
    <property type="match status" value="1"/>
</dbReference>
<dbReference type="SUPFAM" id="SSF50447">
    <property type="entry name" value="Translation proteins"/>
    <property type="match status" value="1"/>
</dbReference>
<evidence type="ECO:0000256" key="10">
    <source>
        <dbReference type="ARBA" id="ARBA00022917"/>
    </source>
</evidence>
<dbReference type="GO" id="GO:0003924">
    <property type="term" value="F:GTPase activity"/>
    <property type="evidence" value="ECO:0007669"/>
    <property type="project" value="InterPro"/>
</dbReference>
<evidence type="ECO:0000313" key="14">
    <source>
        <dbReference type="EMBL" id="EDQ91558.1"/>
    </source>
</evidence>
<keyword evidence="9" id="KW-0378">Hydrolase</keyword>
<dbReference type="InterPro" id="IPR000795">
    <property type="entry name" value="T_Tr_GTP-bd_dom"/>
</dbReference>
<comment type="similarity">
    <text evidence="2">Belongs to the TRAFAC class translation factor GTPase superfamily. Classic translation factor GTPase family. IF-2 subfamily.</text>
</comment>
<gene>
    <name evidence="14" type="ORF">MONBRDRAFT_31545</name>
</gene>
<dbReference type="CDD" id="cd03703">
    <property type="entry name" value="aeIF5B_II"/>
    <property type="match status" value="1"/>
</dbReference>
<evidence type="ECO:0000256" key="4">
    <source>
        <dbReference type="ARBA" id="ARBA00013824"/>
    </source>
</evidence>
<dbReference type="InterPro" id="IPR036925">
    <property type="entry name" value="TIF_IF2_dom3_sf"/>
</dbReference>
<evidence type="ECO:0000256" key="6">
    <source>
        <dbReference type="ARBA" id="ARBA00022540"/>
    </source>
</evidence>
<dbReference type="STRING" id="81824.A9UTV4"/>
<evidence type="ECO:0000256" key="7">
    <source>
        <dbReference type="ARBA" id="ARBA00022723"/>
    </source>
</evidence>
<protein>
    <recommendedName>
        <fullName evidence="4">Eukaryotic translation initiation factor 5B</fullName>
        <ecNumber evidence="3">3.6.5.3</ecNumber>
    </recommendedName>
    <alternativeName>
        <fullName evidence="12">Translation initiation factor IF-2</fullName>
    </alternativeName>
</protein>
<dbReference type="InParanoid" id="A9UTV4"/>
<dbReference type="SUPFAM" id="SSF52540">
    <property type="entry name" value="P-loop containing nucleoside triphosphate hydrolases"/>
    <property type="match status" value="1"/>
</dbReference>
<dbReference type="InterPro" id="IPR015760">
    <property type="entry name" value="TIF_IF2"/>
</dbReference>
<accession>A9UTV4</accession>
<dbReference type="GO" id="GO:0005525">
    <property type="term" value="F:GTP binding"/>
    <property type="evidence" value="ECO:0007669"/>
    <property type="project" value="UniProtKB-KW"/>
</dbReference>
<evidence type="ECO:0000256" key="5">
    <source>
        <dbReference type="ARBA" id="ARBA00022490"/>
    </source>
</evidence>
<dbReference type="Pfam" id="PF14578">
    <property type="entry name" value="GTP_EFTU_D4"/>
    <property type="match status" value="1"/>
</dbReference>
<dbReference type="CDD" id="cd01887">
    <property type="entry name" value="IF2_eIF5B"/>
    <property type="match status" value="1"/>
</dbReference>
<keyword evidence="8" id="KW-0547">Nucleotide-binding</keyword>
<dbReference type="GO" id="GO:0003743">
    <property type="term" value="F:translation initiation factor activity"/>
    <property type="evidence" value="ECO:0000318"/>
    <property type="project" value="GO_Central"/>
</dbReference>
<evidence type="ECO:0000256" key="8">
    <source>
        <dbReference type="ARBA" id="ARBA00022741"/>
    </source>
</evidence>
<dbReference type="EC" id="3.6.5.3" evidence="3"/>
<dbReference type="InterPro" id="IPR027417">
    <property type="entry name" value="P-loop_NTPase"/>
</dbReference>
<dbReference type="PANTHER" id="PTHR43381:SF4">
    <property type="entry name" value="EUKARYOTIC TRANSLATION INITIATION FACTOR 5B"/>
    <property type="match status" value="1"/>
</dbReference>
<feature type="domain" description="Tr-type G" evidence="13">
    <location>
        <begin position="23"/>
        <end position="231"/>
    </location>
</feature>
<dbReference type="SUPFAM" id="SSF52156">
    <property type="entry name" value="Initiation factor IF2/eIF5b, domain 3"/>
    <property type="match status" value="1"/>
</dbReference>
<evidence type="ECO:0000256" key="1">
    <source>
        <dbReference type="ARBA" id="ARBA00004496"/>
    </source>
</evidence>
<dbReference type="FunFam" id="3.40.50.300:FF:000112">
    <property type="entry name" value="Eukaryotic translation initiation factor 5B"/>
    <property type="match status" value="1"/>
</dbReference>
<evidence type="ECO:0000313" key="15">
    <source>
        <dbReference type="Proteomes" id="UP000001357"/>
    </source>
</evidence>
<dbReference type="InterPro" id="IPR023115">
    <property type="entry name" value="TIF_IF2_dom3"/>
</dbReference>
<sequence>MALTLTNQMKRLKANCKPWRFFCRTANLFDVFAPPVCTTKILDKIRRTNVQDGEAGGITQQIGSTYVPCEEIQRQSKTLKKAQGFDFNVPGLLVIDTPGHEAFSNLRSRGSSLCNIAILVVDIMHGIEPQTAESIELLRRRKAPFIIALNKVDRLNGWNSLKKQKPHTMQDFETRWNQVKVQFAEKSLNVDLWYNNKNMKEFVNVVPTSAHTGEGIPDLLFMIVYLSQKMLARDIAFSEELECTVLEVKTIQGYGTTVDAILANGHIREGDTIVVSGLEGPIVTTVRSLLMPAPMKDLRVKNAYTTNKEVKAAQGIKIAAKDLEKAVAGLPLAVARHAYELPYLKAEAEANLAATLNAIKTVDEGVVVQASTLGSLEALMTFLNSEKIPVSAVNIGPVYKRDVFRASIQLERNPKYAMILAFDVPIDREAQAMADKEGIKIFSADIIYHLEERFREHMEEVKQRLREQFKFVAVFPCRLRILPEHIFNARDPIVVGVHVEEGVVREGTPLVIPGKEFLEIGVIASLEFDNKTVDLAYKGQDICIKIQPTGAEKRMYGRHFDHTDELVSKISRESINACKDHFRDDLKKDDWKLMVKLKKLFQIL</sequence>
<dbReference type="EMBL" id="CH991545">
    <property type="protein sequence ID" value="EDQ91558.1"/>
    <property type="molecule type" value="Genomic_DNA"/>
</dbReference>
<dbReference type="Pfam" id="PF00009">
    <property type="entry name" value="GTP_EFTU"/>
    <property type="match status" value="1"/>
</dbReference>
<dbReference type="FunFam" id="3.40.50.10050:FF:000002">
    <property type="entry name" value="Eukaryotic translation initiation factor 5B"/>
    <property type="match status" value="1"/>
</dbReference>
<keyword evidence="7" id="KW-0479">Metal-binding</keyword>
<keyword evidence="15" id="KW-1185">Reference proteome</keyword>
<dbReference type="PROSITE" id="PS51722">
    <property type="entry name" value="G_TR_2"/>
    <property type="match status" value="1"/>
</dbReference>
<dbReference type="InterPro" id="IPR009000">
    <property type="entry name" value="Transl_B-barrel_sf"/>
</dbReference>
<dbReference type="GO" id="GO:0006413">
    <property type="term" value="P:translational initiation"/>
    <property type="evidence" value="ECO:0000318"/>
    <property type="project" value="GO_Central"/>
</dbReference>
<keyword evidence="10" id="KW-0648">Protein biosynthesis</keyword>
<evidence type="ECO:0000256" key="2">
    <source>
        <dbReference type="ARBA" id="ARBA00007733"/>
    </source>
</evidence>
<dbReference type="AlphaFoldDB" id="A9UTV4"/>
<name>A9UTV4_MONBE</name>
<evidence type="ECO:0000256" key="12">
    <source>
        <dbReference type="ARBA" id="ARBA00032478"/>
    </source>
</evidence>
<dbReference type="KEGG" id="mbr:MONBRDRAFT_31545"/>
<dbReference type="NCBIfam" id="NF003078">
    <property type="entry name" value="PRK04004.1"/>
    <property type="match status" value="1"/>
</dbReference>
<dbReference type="Gene3D" id="3.40.50.300">
    <property type="entry name" value="P-loop containing nucleotide triphosphate hydrolases"/>
    <property type="match status" value="1"/>
</dbReference>
<keyword evidence="6" id="KW-0396">Initiation factor</keyword>
<dbReference type="Pfam" id="PF11987">
    <property type="entry name" value="IF-2"/>
    <property type="match status" value="1"/>
</dbReference>
<evidence type="ECO:0000256" key="9">
    <source>
        <dbReference type="ARBA" id="ARBA00022801"/>
    </source>
</evidence>
<dbReference type="RefSeq" id="XP_001743980.1">
    <property type="nucleotide sequence ID" value="XM_001743928.1"/>
</dbReference>
<dbReference type="InterPro" id="IPR029459">
    <property type="entry name" value="EFTU-type"/>
</dbReference>
<comment type="subcellular location">
    <subcellularLocation>
        <location evidence="1">Cytoplasm</location>
    </subcellularLocation>
</comment>
<dbReference type="eggNOG" id="KOG1144">
    <property type="taxonomic scope" value="Eukaryota"/>
</dbReference>
<evidence type="ECO:0000256" key="3">
    <source>
        <dbReference type="ARBA" id="ARBA00011986"/>
    </source>
</evidence>
<keyword evidence="11" id="KW-0342">GTP-binding</keyword>
<evidence type="ECO:0000259" key="13">
    <source>
        <dbReference type="PROSITE" id="PS51722"/>
    </source>
</evidence>
<dbReference type="GeneID" id="5888933"/>
<dbReference type="FunFam" id="2.40.30.10:FF:000013">
    <property type="entry name" value="eukaryotic translation initiation factor 5B"/>
    <property type="match status" value="1"/>
</dbReference>
<proteinExistence type="inferred from homology"/>
<dbReference type="Proteomes" id="UP000001357">
    <property type="component" value="Unassembled WGS sequence"/>
</dbReference>
<reference evidence="14 15" key="1">
    <citation type="journal article" date="2008" name="Nature">
        <title>The genome of the choanoflagellate Monosiga brevicollis and the origin of metazoans.</title>
        <authorList>
            <consortium name="JGI Sequencing"/>
            <person name="King N."/>
            <person name="Westbrook M.J."/>
            <person name="Young S.L."/>
            <person name="Kuo A."/>
            <person name="Abedin M."/>
            <person name="Chapman J."/>
            <person name="Fairclough S."/>
            <person name="Hellsten U."/>
            <person name="Isogai Y."/>
            <person name="Letunic I."/>
            <person name="Marr M."/>
            <person name="Pincus D."/>
            <person name="Putnam N."/>
            <person name="Rokas A."/>
            <person name="Wright K.J."/>
            <person name="Zuzow R."/>
            <person name="Dirks W."/>
            <person name="Good M."/>
            <person name="Goodstein D."/>
            <person name="Lemons D."/>
            <person name="Li W."/>
            <person name="Lyons J.B."/>
            <person name="Morris A."/>
            <person name="Nichols S."/>
            <person name="Richter D.J."/>
            <person name="Salamov A."/>
            <person name="Bork P."/>
            <person name="Lim W.A."/>
            <person name="Manning G."/>
            <person name="Miller W.T."/>
            <person name="McGinnis W."/>
            <person name="Shapiro H."/>
            <person name="Tjian R."/>
            <person name="Grigoriev I.V."/>
            <person name="Rokhsar D."/>
        </authorList>
    </citation>
    <scope>NUCLEOTIDE SEQUENCE [LARGE SCALE GENOMIC DNA]</scope>
    <source>
        <strain evidence="15">MX1 / ATCC 50154</strain>
    </source>
</reference>
<dbReference type="GO" id="GO:0046872">
    <property type="term" value="F:metal ion binding"/>
    <property type="evidence" value="ECO:0007669"/>
    <property type="project" value="UniProtKB-KW"/>
</dbReference>
<dbReference type="GO" id="GO:0005737">
    <property type="term" value="C:cytoplasm"/>
    <property type="evidence" value="ECO:0000318"/>
    <property type="project" value="GO_Central"/>
</dbReference>
<organism evidence="14 15">
    <name type="scientific">Monosiga brevicollis</name>
    <name type="common">Choanoflagellate</name>
    <dbReference type="NCBI Taxonomy" id="81824"/>
    <lineage>
        <taxon>Eukaryota</taxon>
        <taxon>Choanoflagellata</taxon>
        <taxon>Craspedida</taxon>
        <taxon>Salpingoecidae</taxon>
        <taxon>Monosiga</taxon>
    </lineage>
</organism>